<dbReference type="PANTHER" id="PTHR33744:SF1">
    <property type="entry name" value="DNA-BINDING TRANSCRIPTIONAL ACTIVATOR ADER"/>
    <property type="match status" value="1"/>
</dbReference>
<evidence type="ECO:0000259" key="4">
    <source>
        <dbReference type="Pfam" id="PF17853"/>
    </source>
</evidence>
<dbReference type="Pfam" id="PF07905">
    <property type="entry name" value="PucR"/>
    <property type="match status" value="1"/>
</dbReference>
<dbReference type="AlphaFoldDB" id="A0A3S3KXQ1"/>
<protein>
    <submittedName>
        <fullName evidence="5">PucR family transcriptional regulator</fullName>
    </submittedName>
</protein>
<dbReference type="PANTHER" id="PTHR33744">
    <property type="entry name" value="CARBOHYDRATE DIACID REGULATOR"/>
    <property type="match status" value="1"/>
</dbReference>
<dbReference type="Proteomes" id="UP000285970">
    <property type="component" value="Unassembled WGS sequence"/>
</dbReference>
<dbReference type="RefSeq" id="WP_128217881.1">
    <property type="nucleotide sequence ID" value="NZ_RBZY01000029.1"/>
</dbReference>
<dbReference type="InterPro" id="IPR042070">
    <property type="entry name" value="PucR_C-HTH_sf"/>
</dbReference>
<evidence type="ECO:0000256" key="1">
    <source>
        <dbReference type="ARBA" id="ARBA00006754"/>
    </source>
</evidence>
<organism evidence="5 6">
    <name type="scientific">Microbacterium enclense</name>
    <dbReference type="NCBI Taxonomy" id="993073"/>
    <lineage>
        <taxon>Bacteria</taxon>
        <taxon>Bacillati</taxon>
        <taxon>Actinomycetota</taxon>
        <taxon>Actinomycetes</taxon>
        <taxon>Micrococcales</taxon>
        <taxon>Microbacteriaceae</taxon>
        <taxon>Microbacterium</taxon>
    </lineage>
</organism>
<dbReference type="InterPro" id="IPR041522">
    <property type="entry name" value="CdaR_GGDEF"/>
</dbReference>
<evidence type="ECO:0000259" key="3">
    <source>
        <dbReference type="Pfam" id="PF13556"/>
    </source>
</evidence>
<dbReference type="OrthoDB" id="8450798at2"/>
<comment type="similarity">
    <text evidence="1">Belongs to the CdaR family.</text>
</comment>
<proteinExistence type="inferred from homology"/>
<name>A0A3S3KXQ1_9MICO</name>
<reference evidence="5 6" key="1">
    <citation type="journal article" date="2018" name="Front. Microbiol.">
        <title>Novel Insights Into Bacterial Dimethylsulfoniopropionate Catabolism in the East China Sea.</title>
        <authorList>
            <person name="Liu J."/>
            <person name="Liu J."/>
            <person name="Zhang S.H."/>
            <person name="Liang J."/>
            <person name="Lin H."/>
            <person name="Song D."/>
            <person name="Yang G.P."/>
            <person name="Todd J.D."/>
            <person name="Zhang X.H."/>
        </authorList>
    </citation>
    <scope>NUCLEOTIDE SEQUENCE [LARGE SCALE GENOMIC DNA]</scope>
    <source>
        <strain evidence="5 6">ZYFD042</strain>
    </source>
</reference>
<feature type="domain" description="PucR C-terminal helix-turn-helix" evidence="3">
    <location>
        <begin position="443"/>
        <end position="501"/>
    </location>
</feature>
<accession>A0A3S3KXQ1</accession>
<dbReference type="Pfam" id="PF17853">
    <property type="entry name" value="GGDEF_2"/>
    <property type="match status" value="1"/>
</dbReference>
<evidence type="ECO:0000313" key="5">
    <source>
        <dbReference type="EMBL" id="RWR18616.1"/>
    </source>
</evidence>
<dbReference type="Gene3D" id="1.10.10.2840">
    <property type="entry name" value="PucR C-terminal helix-turn-helix domain"/>
    <property type="match status" value="1"/>
</dbReference>
<gene>
    <name evidence="5" type="ORF">D8Y23_09375</name>
</gene>
<dbReference type="Pfam" id="PF13556">
    <property type="entry name" value="HTH_30"/>
    <property type="match status" value="1"/>
</dbReference>
<evidence type="ECO:0000313" key="6">
    <source>
        <dbReference type="Proteomes" id="UP000285970"/>
    </source>
</evidence>
<feature type="domain" description="Purine catabolism PurC-like" evidence="2">
    <location>
        <begin position="12"/>
        <end position="131"/>
    </location>
</feature>
<dbReference type="InterPro" id="IPR051448">
    <property type="entry name" value="CdaR-like_regulators"/>
</dbReference>
<comment type="caution">
    <text evidence="5">The sequence shown here is derived from an EMBL/GenBank/DDBJ whole genome shotgun (WGS) entry which is preliminary data.</text>
</comment>
<sequence>MDATDTPTLGALLRRPDLHLRLEHGAPAALDRPVRWVHSSDLADPTPFLSDGQVLLTTGTQFQGPGATSAPDYVQRLTARGVAGLGFGTEVVRDGIPPELAGACRDAGLPLFEVPYRTPFIAVARANAEAIAAEAFARRTWALSAQRAIALAALRPDGLGATLAELARQLGTWVGLYDGAGELTREHPSGDLDAKTSASLGNEVAAVLRRGARAASALRILDRPFTLQTLGRGGHLRGVIAIAAGELDQEGRGVVTAVIAMAGLAFEQHQGLSRARGALRAGLVQSLLTDDPTLARRIARDAWGPLPTPPIAVALTDAAGARSDGLAELLELRAEERRGAVFFGRADDGLVIVVPADDRQALDEAAGRFGARIGVSDPAAYDRFAAALEQARVARDRGGEAVTTFREVAASGVLSALGPEAPSLAAAELAPLTAHDATEGSRLVETLRAWLDNDCSHEVTAQALGVHRHTVRTRLALAERLLDRDLSSFATRAELWTALRVQSA</sequence>
<evidence type="ECO:0000259" key="2">
    <source>
        <dbReference type="Pfam" id="PF07905"/>
    </source>
</evidence>
<dbReference type="InterPro" id="IPR012914">
    <property type="entry name" value="PucR_dom"/>
</dbReference>
<feature type="domain" description="CdaR GGDEF-like" evidence="4">
    <location>
        <begin position="303"/>
        <end position="395"/>
    </location>
</feature>
<dbReference type="InterPro" id="IPR025736">
    <property type="entry name" value="PucR_C-HTH_dom"/>
</dbReference>
<dbReference type="EMBL" id="RBZY01000029">
    <property type="protein sequence ID" value="RWR18616.1"/>
    <property type="molecule type" value="Genomic_DNA"/>
</dbReference>